<protein>
    <submittedName>
        <fullName evidence="1">Uncharacterized protein</fullName>
    </submittedName>
</protein>
<gene>
    <name evidence="1" type="ORF">M0R45_027820</name>
</gene>
<dbReference type="AlphaFoldDB" id="A0AAW1W5I3"/>
<dbReference type="Proteomes" id="UP001457282">
    <property type="component" value="Unassembled WGS sequence"/>
</dbReference>
<reference evidence="1 2" key="1">
    <citation type="journal article" date="2023" name="G3 (Bethesda)">
        <title>A chromosome-length genome assembly and annotation of blackberry (Rubus argutus, cv. 'Hillquist').</title>
        <authorList>
            <person name="Bruna T."/>
            <person name="Aryal R."/>
            <person name="Dudchenko O."/>
            <person name="Sargent D.J."/>
            <person name="Mead D."/>
            <person name="Buti M."/>
            <person name="Cavallini A."/>
            <person name="Hytonen T."/>
            <person name="Andres J."/>
            <person name="Pham M."/>
            <person name="Weisz D."/>
            <person name="Mascagni F."/>
            <person name="Usai G."/>
            <person name="Natali L."/>
            <person name="Bassil N."/>
            <person name="Fernandez G.E."/>
            <person name="Lomsadze A."/>
            <person name="Armour M."/>
            <person name="Olukolu B."/>
            <person name="Poorten T."/>
            <person name="Britton C."/>
            <person name="Davik J."/>
            <person name="Ashrafi H."/>
            <person name="Aiden E.L."/>
            <person name="Borodovsky M."/>
            <person name="Worthington M."/>
        </authorList>
    </citation>
    <scope>NUCLEOTIDE SEQUENCE [LARGE SCALE GENOMIC DNA]</scope>
    <source>
        <strain evidence="1">PI 553951</strain>
    </source>
</reference>
<evidence type="ECO:0000313" key="2">
    <source>
        <dbReference type="Proteomes" id="UP001457282"/>
    </source>
</evidence>
<sequence length="90" mass="10265">MLKCSQTIMDKKLKEKEILKEIVRSQIAETCGKQVQILKEGKDTLKQKRVVRSRRVEESKSMRVRRDSSLSASIRAACLGDVALWLGPHI</sequence>
<proteinExistence type="predicted"/>
<name>A0AAW1W5I3_RUBAR</name>
<dbReference type="EMBL" id="JBEDUW010000006">
    <property type="protein sequence ID" value="KAK9919210.1"/>
    <property type="molecule type" value="Genomic_DNA"/>
</dbReference>
<accession>A0AAW1W5I3</accession>
<organism evidence="1 2">
    <name type="scientific">Rubus argutus</name>
    <name type="common">Southern blackberry</name>
    <dbReference type="NCBI Taxonomy" id="59490"/>
    <lineage>
        <taxon>Eukaryota</taxon>
        <taxon>Viridiplantae</taxon>
        <taxon>Streptophyta</taxon>
        <taxon>Embryophyta</taxon>
        <taxon>Tracheophyta</taxon>
        <taxon>Spermatophyta</taxon>
        <taxon>Magnoliopsida</taxon>
        <taxon>eudicotyledons</taxon>
        <taxon>Gunneridae</taxon>
        <taxon>Pentapetalae</taxon>
        <taxon>rosids</taxon>
        <taxon>fabids</taxon>
        <taxon>Rosales</taxon>
        <taxon>Rosaceae</taxon>
        <taxon>Rosoideae</taxon>
        <taxon>Rosoideae incertae sedis</taxon>
        <taxon>Rubus</taxon>
    </lineage>
</organism>
<evidence type="ECO:0000313" key="1">
    <source>
        <dbReference type="EMBL" id="KAK9919210.1"/>
    </source>
</evidence>
<comment type="caution">
    <text evidence="1">The sequence shown here is derived from an EMBL/GenBank/DDBJ whole genome shotgun (WGS) entry which is preliminary data.</text>
</comment>
<keyword evidence="2" id="KW-1185">Reference proteome</keyword>